<evidence type="ECO:0000313" key="1">
    <source>
        <dbReference type="EMBL" id="SDK28706.1"/>
    </source>
</evidence>
<evidence type="ECO:0000313" key="2">
    <source>
        <dbReference type="Proteomes" id="UP000199305"/>
    </source>
</evidence>
<dbReference type="SUPFAM" id="SSF88713">
    <property type="entry name" value="Glycoside hydrolase/deacetylase"/>
    <property type="match status" value="1"/>
</dbReference>
<name>A0A1G9AMU5_9GAMM</name>
<accession>A0A1G9AMU5</accession>
<sequence>MKLNCDLGEGYGRWQLADEAAVMPHIDMANIACGFHAGDPLTIQGTVQLAVENGVEIGAHPAYPDLQGFGRRSMSCEPEEITAMVLYQLGALQGLCTAAGTRVRYVKLHGALYHDMLRDQSVLRAILAAVAAFDRTLPLMLMATPDAGRHRDIAAEYGLDVLLEAFADRRYTPAGTLQPRTEQGAVLHEREQILQQVREIAAGQVTASDGRQYPLAADTICVHGDNPEGVATIVEIRKVLGHRAS</sequence>
<dbReference type="PANTHER" id="PTHR30292:SF0">
    <property type="entry name" value="5-OXOPROLINASE SUBUNIT A"/>
    <property type="match status" value="1"/>
</dbReference>
<keyword evidence="2" id="KW-1185">Reference proteome</keyword>
<dbReference type="InterPro" id="IPR011330">
    <property type="entry name" value="Glyco_hydro/deAcase_b/a-brl"/>
</dbReference>
<proteinExistence type="predicted"/>
<dbReference type="Pfam" id="PF03746">
    <property type="entry name" value="LamB_YcsF"/>
    <property type="match status" value="1"/>
</dbReference>
<dbReference type="NCBIfam" id="NF003816">
    <property type="entry name" value="PRK05406.1-5"/>
    <property type="match status" value="1"/>
</dbReference>
<dbReference type="NCBIfam" id="NF003814">
    <property type="entry name" value="PRK05406.1-3"/>
    <property type="match status" value="1"/>
</dbReference>
<dbReference type="OrthoDB" id="9773478at2"/>
<reference evidence="2" key="1">
    <citation type="submission" date="2016-10" db="EMBL/GenBank/DDBJ databases">
        <authorList>
            <person name="Varghese N."/>
            <person name="Submissions S."/>
        </authorList>
    </citation>
    <scope>NUCLEOTIDE SEQUENCE [LARGE SCALE GENOMIC DNA]</scope>
    <source>
        <strain evidence="2">CGMCC 1.10658</strain>
    </source>
</reference>
<dbReference type="STRING" id="658219.SAMN05216212_2088"/>
<dbReference type="PANTHER" id="PTHR30292">
    <property type="entry name" value="UNCHARACTERIZED PROTEIN YBGL-RELATED"/>
    <property type="match status" value="1"/>
</dbReference>
<dbReference type="RefSeq" id="WP_091513059.1">
    <property type="nucleotide sequence ID" value="NZ_FNFH01000003.1"/>
</dbReference>
<organism evidence="1 2">
    <name type="scientific">Microbulbifer yueqingensis</name>
    <dbReference type="NCBI Taxonomy" id="658219"/>
    <lineage>
        <taxon>Bacteria</taxon>
        <taxon>Pseudomonadati</taxon>
        <taxon>Pseudomonadota</taxon>
        <taxon>Gammaproteobacteria</taxon>
        <taxon>Cellvibrionales</taxon>
        <taxon>Microbulbiferaceae</taxon>
        <taxon>Microbulbifer</taxon>
    </lineage>
</organism>
<dbReference type="EMBL" id="FNFH01000003">
    <property type="protein sequence ID" value="SDK28706.1"/>
    <property type="molecule type" value="Genomic_DNA"/>
</dbReference>
<dbReference type="CDD" id="cd10787">
    <property type="entry name" value="LamB_YcsF_like"/>
    <property type="match status" value="1"/>
</dbReference>
<protein>
    <submittedName>
        <fullName evidence="1">UPF0271 protein</fullName>
    </submittedName>
</protein>
<dbReference type="GO" id="GO:0005975">
    <property type="term" value="P:carbohydrate metabolic process"/>
    <property type="evidence" value="ECO:0007669"/>
    <property type="project" value="InterPro"/>
</dbReference>
<dbReference type="Gene3D" id="3.20.20.370">
    <property type="entry name" value="Glycoside hydrolase/deacetylase"/>
    <property type="match status" value="1"/>
</dbReference>
<gene>
    <name evidence="1" type="ORF">SAMN05216212_2088</name>
</gene>
<dbReference type="Proteomes" id="UP000199305">
    <property type="component" value="Unassembled WGS sequence"/>
</dbReference>
<dbReference type="InterPro" id="IPR005501">
    <property type="entry name" value="LamB/YcsF/PxpA-like"/>
</dbReference>
<dbReference type="AlphaFoldDB" id="A0A1G9AMU5"/>